<sequence>MTRIQHLIKGNEKFRSLYFPYFEKDLKKSVKIGQKPEVLFIGCSDSRVTPDLMLDTKPGDMFILRNVGNFIPPFKADNDFHGSAAGIEYAVSVLKVRDIIVCGHSHCGACKSLYEEIPNEPSMIHIKKWLELGQKAKEFTLKNIKDPNDMEELYRQTERNSILYQVENLFSYPAVKQRIESGDLRIHGWYYSIETGTLEYYDREEKIYKPLKEIK</sequence>
<keyword evidence="5 8" id="KW-0456">Lyase</keyword>
<keyword evidence="10" id="KW-1185">Reference proteome</keyword>
<feature type="binding site" evidence="7">
    <location>
        <position position="104"/>
    </location>
    <ligand>
        <name>Zn(2+)</name>
        <dbReference type="ChEBI" id="CHEBI:29105"/>
    </ligand>
</feature>
<keyword evidence="3 7" id="KW-0479">Metal-binding</keyword>
<proteinExistence type="inferred from homology"/>
<dbReference type="PANTHER" id="PTHR11002">
    <property type="entry name" value="CARBONIC ANHYDRASE"/>
    <property type="match status" value="1"/>
</dbReference>
<dbReference type="InterPro" id="IPR015892">
    <property type="entry name" value="Carbonic_anhydrase_CS"/>
</dbReference>
<name>A0A4Q0XSG6_9BACT</name>
<evidence type="ECO:0000313" key="9">
    <source>
        <dbReference type="EMBL" id="RXJ56423.1"/>
    </source>
</evidence>
<dbReference type="CDD" id="cd00884">
    <property type="entry name" value="beta_CA_cladeB"/>
    <property type="match status" value="1"/>
</dbReference>
<gene>
    <name evidence="9" type="ORF">CRV04_08380</name>
</gene>
<evidence type="ECO:0000313" key="10">
    <source>
        <dbReference type="Proteomes" id="UP000290657"/>
    </source>
</evidence>
<accession>A0A4Q0XSG6</accession>
<dbReference type="PROSITE" id="PS00705">
    <property type="entry name" value="PROK_CO2_ANHYDRASE_2"/>
    <property type="match status" value="1"/>
</dbReference>
<evidence type="ECO:0000256" key="6">
    <source>
        <dbReference type="ARBA" id="ARBA00048348"/>
    </source>
</evidence>
<feature type="binding site" evidence="7">
    <location>
        <position position="107"/>
    </location>
    <ligand>
        <name>Zn(2+)</name>
        <dbReference type="ChEBI" id="CHEBI:29105"/>
    </ligand>
</feature>
<comment type="cofactor">
    <cofactor evidence="7">
        <name>Zn(2+)</name>
        <dbReference type="ChEBI" id="CHEBI:29105"/>
    </cofactor>
    <text evidence="7">Binds 1 zinc ion per subunit.</text>
</comment>
<dbReference type="GO" id="GO:0004089">
    <property type="term" value="F:carbonate dehydratase activity"/>
    <property type="evidence" value="ECO:0007669"/>
    <property type="project" value="UniProtKB-UniRule"/>
</dbReference>
<evidence type="ECO:0000256" key="5">
    <source>
        <dbReference type="ARBA" id="ARBA00023239"/>
    </source>
</evidence>
<dbReference type="GO" id="GO:0008270">
    <property type="term" value="F:zinc ion binding"/>
    <property type="evidence" value="ECO:0007669"/>
    <property type="project" value="UniProtKB-UniRule"/>
</dbReference>
<keyword evidence="4 7" id="KW-0862">Zinc</keyword>
<evidence type="ECO:0000256" key="8">
    <source>
        <dbReference type="RuleBase" id="RU003956"/>
    </source>
</evidence>
<dbReference type="PROSITE" id="PS00704">
    <property type="entry name" value="PROK_CO2_ANHYDRASE_1"/>
    <property type="match status" value="1"/>
</dbReference>
<evidence type="ECO:0000256" key="3">
    <source>
        <dbReference type="ARBA" id="ARBA00022723"/>
    </source>
</evidence>
<organism evidence="9 10">
    <name type="scientific">Candidatus Marinarcus aquaticus</name>
    <dbReference type="NCBI Taxonomy" id="2044504"/>
    <lineage>
        <taxon>Bacteria</taxon>
        <taxon>Pseudomonadati</taxon>
        <taxon>Campylobacterota</taxon>
        <taxon>Epsilonproteobacteria</taxon>
        <taxon>Campylobacterales</taxon>
        <taxon>Arcobacteraceae</taxon>
        <taxon>Candidatus Marinarcus</taxon>
    </lineage>
</organism>
<evidence type="ECO:0000256" key="1">
    <source>
        <dbReference type="ARBA" id="ARBA00006217"/>
    </source>
</evidence>
<feature type="binding site" evidence="7">
    <location>
        <position position="45"/>
    </location>
    <ligand>
        <name>Zn(2+)</name>
        <dbReference type="ChEBI" id="CHEBI:29105"/>
    </ligand>
</feature>
<dbReference type="GO" id="GO:0015976">
    <property type="term" value="P:carbon utilization"/>
    <property type="evidence" value="ECO:0007669"/>
    <property type="project" value="InterPro"/>
</dbReference>
<reference evidence="9 10" key="1">
    <citation type="submission" date="2017-10" db="EMBL/GenBank/DDBJ databases">
        <title>Genomics of the genus Arcobacter.</title>
        <authorList>
            <person name="Perez-Cataluna A."/>
            <person name="Figueras M.J."/>
        </authorList>
    </citation>
    <scope>NUCLEOTIDE SEQUENCE [LARGE SCALE GENOMIC DNA]</scope>
    <source>
        <strain evidence="9 10">CECT 8987</strain>
    </source>
</reference>
<comment type="function">
    <text evidence="8">Reversible hydration of carbon dioxide.</text>
</comment>
<evidence type="ECO:0000256" key="7">
    <source>
        <dbReference type="PIRSR" id="PIRSR601765-1"/>
    </source>
</evidence>
<dbReference type="RefSeq" id="WP_128996397.1">
    <property type="nucleotide sequence ID" value="NZ_PDKN01000005.1"/>
</dbReference>
<dbReference type="SMART" id="SM00947">
    <property type="entry name" value="Pro_CA"/>
    <property type="match status" value="1"/>
</dbReference>
<dbReference type="Proteomes" id="UP000290657">
    <property type="component" value="Unassembled WGS sequence"/>
</dbReference>
<dbReference type="EMBL" id="PDKN01000005">
    <property type="protein sequence ID" value="RXJ56423.1"/>
    <property type="molecule type" value="Genomic_DNA"/>
</dbReference>
<dbReference type="OrthoDB" id="9797527at2"/>
<dbReference type="Gene3D" id="3.40.1050.10">
    <property type="entry name" value="Carbonic anhydrase"/>
    <property type="match status" value="1"/>
</dbReference>
<dbReference type="EC" id="4.2.1.1" evidence="2 8"/>
<dbReference type="AlphaFoldDB" id="A0A4Q0XSG6"/>
<feature type="binding site" evidence="7">
    <location>
        <position position="43"/>
    </location>
    <ligand>
        <name>Zn(2+)</name>
        <dbReference type="ChEBI" id="CHEBI:29105"/>
    </ligand>
</feature>
<evidence type="ECO:0000256" key="4">
    <source>
        <dbReference type="ARBA" id="ARBA00022833"/>
    </source>
</evidence>
<evidence type="ECO:0000256" key="2">
    <source>
        <dbReference type="ARBA" id="ARBA00012925"/>
    </source>
</evidence>
<protein>
    <recommendedName>
        <fullName evidence="2 8">Carbonic anhydrase</fullName>
        <ecNumber evidence="2 8">4.2.1.1</ecNumber>
    </recommendedName>
    <alternativeName>
        <fullName evidence="8">Carbonate dehydratase</fullName>
    </alternativeName>
</protein>
<dbReference type="SUPFAM" id="SSF53056">
    <property type="entry name" value="beta-carbonic anhydrase, cab"/>
    <property type="match status" value="1"/>
</dbReference>
<dbReference type="PANTHER" id="PTHR11002:SF76">
    <property type="entry name" value="CARBONIC ANHYDRASE"/>
    <property type="match status" value="1"/>
</dbReference>
<comment type="similarity">
    <text evidence="1 8">Belongs to the beta-class carbonic anhydrase family.</text>
</comment>
<dbReference type="InterPro" id="IPR001765">
    <property type="entry name" value="Carbonic_anhydrase"/>
</dbReference>
<dbReference type="InterPro" id="IPR045066">
    <property type="entry name" value="Beta_CA_cladeB"/>
</dbReference>
<comment type="catalytic activity">
    <reaction evidence="6 8">
        <text>hydrogencarbonate + H(+) = CO2 + H2O</text>
        <dbReference type="Rhea" id="RHEA:10748"/>
        <dbReference type="ChEBI" id="CHEBI:15377"/>
        <dbReference type="ChEBI" id="CHEBI:15378"/>
        <dbReference type="ChEBI" id="CHEBI:16526"/>
        <dbReference type="ChEBI" id="CHEBI:17544"/>
        <dbReference type="EC" id="4.2.1.1"/>
    </reaction>
</comment>
<comment type="caution">
    <text evidence="9">The sequence shown here is derived from an EMBL/GenBank/DDBJ whole genome shotgun (WGS) entry which is preliminary data.</text>
</comment>
<dbReference type="Pfam" id="PF00484">
    <property type="entry name" value="Pro_CA"/>
    <property type="match status" value="1"/>
</dbReference>
<dbReference type="InterPro" id="IPR036874">
    <property type="entry name" value="Carbonic_anhydrase_sf"/>
</dbReference>